<accession>A0AAN7D4C1</accession>
<gene>
    <name evidence="2" type="ORF">ATC70_006273</name>
</gene>
<evidence type="ECO:0000313" key="3">
    <source>
        <dbReference type="Proteomes" id="UP001304243"/>
    </source>
</evidence>
<evidence type="ECO:0000256" key="1">
    <source>
        <dbReference type="SAM" id="MobiDB-lite"/>
    </source>
</evidence>
<name>A0AAN7D4C1_9FUNG</name>
<evidence type="ECO:0000313" key="2">
    <source>
        <dbReference type="EMBL" id="KAK4510102.1"/>
    </source>
</evidence>
<dbReference type="Proteomes" id="UP001304243">
    <property type="component" value="Unassembled WGS sequence"/>
</dbReference>
<feature type="compositionally biased region" description="Acidic residues" evidence="1">
    <location>
        <begin position="137"/>
        <end position="147"/>
    </location>
</feature>
<reference evidence="2 3" key="1">
    <citation type="submission" date="2022-11" db="EMBL/GenBank/DDBJ databases">
        <title>Mucor velutinosus strain NIH1002 WGS.</title>
        <authorList>
            <person name="Subramanian P."/>
            <person name="Mullikin J.C."/>
            <person name="Segre J.A."/>
            <person name="Zelazny A.M."/>
        </authorList>
    </citation>
    <scope>NUCLEOTIDE SEQUENCE [LARGE SCALE GENOMIC DNA]</scope>
    <source>
        <strain evidence="2 3">NIH1002</strain>
    </source>
</reference>
<keyword evidence="3" id="KW-1185">Reference proteome</keyword>
<feature type="region of interest" description="Disordered" evidence="1">
    <location>
        <begin position="1"/>
        <end position="38"/>
    </location>
</feature>
<dbReference type="EMBL" id="JASEJX010000034">
    <property type="protein sequence ID" value="KAK4510102.1"/>
    <property type="molecule type" value="Genomic_DNA"/>
</dbReference>
<organism evidence="2 3">
    <name type="scientific">Mucor velutinosus</name>
    <dbReference type="NCBI Taxonomy" id="708070"/>
    <lineage>
        <taxon>Eukaryota</taxon>
        <taxon>Fungi</taxon>
        <taxon>Fungi incertae sedis</taxon>
        <taxon>Mucoromycota</taxon>
        <taxon>Mucoromycotina</taxon>
        <taxon>Mucoromycetes</taxon>
        <taxon>Mucorales</taxon>
        <taxon>Mucorineae</taxon>
        <taxon>Mucoraceae</taxon>
        <taxon>Mucor</taxon>
    </lineage>
</organism>
<proteinExistence type="predicted"/>
<comment type="caution">
    <text evidence="2">The sequence shown here is derived from an EMBL/GenBank/DDBJ whole genome shotgun (WGS) entry which is preliminary data.</text>
</comment>
<dbReference type="AlphaFoldDB" id="A0AAN7D4C1"/>
<feature type="compositionally biased region" description="Basic and acidic residues" evidence="1">
    <location>
        <begin position="13"/>
        <end position="24"/>
    </location>
</feature>
<dbReference type="RefSeq" id="XP_064676768.1">
    <property type="nucleotide sequence ID" value="XM_064825550.1"/>
</dbReference>
<dbReference type="GeneID" id="89949959"/>
<sequence>MKRPHSPTRMPSRHGDPPAPDCRRSTSPPPNSFDGMCVRNDFRQTKKDLLEVIVDLDKTEHSISSLKGQLKTAKDPLKAQLDSQRVSLNMKISKQKKAYNKLKNRVYLIDKEMKFLSRRSQQDIEDGEISSVQVKLEEEEEEEEEYGDSGPQQREKKRM</sequence>
<protein>
    <submittedName>
        <fullName evidence="2">Uncharacterized protein</fullName>
    </submittedName>
</protein>
<feature type="region of interest" description="Disordered" evidence="1">
    <location>
        <begin position="119"/>
        <end position="159"/>
    </location>
</feature>